<evidence type="ECO:0000313" key="3">
    <source>
        <dbReference type="Proteomes" id="UP000184512"/>
    </source>
</evidence>
<reference evidence="2 3" key="1">
    <citation type="submission" date="2016-11" db="EMBL/GenBank/DDBJ databases">
        <authorList>
            <person name="Jaros S."/>
            <person name="Januszkiewicz K."/>
            <person name="Wedrychowicz H."/>
        </authorList>
    </citation>
    <scope>NUCLEOTIDE SEQUENCE [LARGE SCALE GENOMIC DNA]</scope>
    <source>
        <strain evidence="2 3">DSM 12906</strain>
    </source>
</reference>
<feature type="transmembrane region" description="Helical" evidence="1">
    <location>
        <begin position="188"/>
        <end position="211"/>
    </location>
</feature>
<dbReference type="AlphaFoldDB" id="A0A1M6GJN4"/>
<keyword evidence="1" id="KW-0472">Membrane</keyword>
<organism evidence="2 3">
    <name type="scientific">Tessaracoccus bendigoensis DSM 12906</name>
    <dbReference type="NCBI Taxonomy" id="1123357"/>
    <lineage>
        <taxon>Bacteria</taxon>
        <taxon>Bacillati</taxon>
        <taxon>Actinomycetota</taxon>
        <taxon>Actinomycetes</taxon>
        <taxon>Propionibacteriales</taxon>
        <taxon>Propionibacteriaceae</taxon>
        <taxon>Tessaracoccus</taxon>
    </lineage>
</organism>
<sequence>MSNEDTYVSELNKVIDGLRQELPRVPGMIDGAAAAAKIAIFWDQGYVEGKRLEAYAKLDELQAQADQFVSACEEECGMVVTVKSLREAADAFEEIDFSGLLGDLDVAAMMGSRGDWVSSNQQLYEAKIQPLEGKVRELQTGLASLIAAERRCDSTLQSHIVGGLMATGGLILALAGLVVAIATGWTGIGAVIGLIIAIASFIFALATFFTLPDVTGEIRAQADAIKRAASGIDETNWPPAPQLSAAGW</sequence>
<name>A0A1M6GJN4_9ACTN</name>
<evidence type="ECO:0000313" key="2">
    <source>
        <dbReference type="EMBL" id="SHJ10131.1"/>
    </source>
</evidence>
<accession>A0A1M6GJN4</accession>
<proteinExistence type="predicted"/>
<dbReference type="RefSeq" id="WP_073187126.1">
    <property type="nucleotide sequence ID" value="NZ_FQZG01000027.1"/>
</dbReference>
<keyword evidence="1" id="KW-1133">Transmembrane helix</keyword>
<dbReference type="OrthoDB" id="9834491at2"/>
<dbReference type="STRING" id="1123357.SAMN02745244_01716"/>
<protein>
    <submittedName>
        <fullName evidence="2">Uncharacterized protein</fullName>
    </submittedName>
</protein>
<gene>
    <name evidence="2" type="ORF">SAMN02745244_01716</name>
</gene>
<keyword evidence="3" id="KW-1185">Reference proteome</keyword>
<keyword evidence="1" id="KW-0812">Transmembrane</keyword>
<dbReference type="Proteomes" id="UP000184512">
    <property type="component" value="Unassembled WGS sequence"/>
</dbReference>
<dbReference type="EMBL" id="FQZG01000027">
    <property type="protein sequence ID" value="SHJ10131.1"/>
    <property type="molecule type" value="Genomic_DNA"/>
</dbReference>
<feature type="transmembrane region" description="Helical" evidence="1">
    <location>
        <begin position="160"/>
        <end position="182"/>
    </location>
</feature>
<evidence type="ECO:0000256" key="1">
    <source>
        <dbReference type="SAM" id="Phobius"/>
    </source>
</evidence>